<evidence type="ECO:0000256" key="3">
    <source>
        <dbReference type="SAM" id="Phobius"/>
    </source>
</evidence>
<dbReference type="GO" id="GO:0052621">
    <property type="term" value="F:diguanylate cyclase activity"/>
    <property type="evidence" value="ECO:0007669"/>
    <property type="project" value="UniProtKB-EC"/>
</dbReference>
<keyword evidence="7" id="KW-1185">Reference proteome</keyword>
<dbReference type="InterPro" id="IPR029787">
    <property type="entry name" value="Nucleotide_cyclase"/>
</dbReference>
<dbReference type="EC" id="2.7.7.65" evidence="1"/>
<dbReference type="SMART" id="SM00267">
    <property type="entry name" value="GGDEF"/>
    <property type="match status" value="1"/>
</dbReference>
<feature type="domain" description="GGDEF" evidence="4">
    <location>
        <begin position="246"/>
        <end position="381"/>
    </location>
</feature>
<dbReference type="CDD" id="cd01949">
    <property type="entry name" value="GGDEF"/>
    <property type="match status" value="1"/>
</dbReference>
<gene>
    <name evidence="5" type="ORF">NOF55_04175</name>
    <name evidence="6" type="ORF">NOF55_16250</name>
</gene>
<evidence type="ECO:0000256" key="1">
    <source>
        <dbReference type="ARBA" id="ARBA00012528"/>
    </source>
</evidence>
<dbReference type="Proteomes" id="UP001208771">
    <property type="component" value="Unassembled WGS sequence"/>
</dbReference>
<evidence type="ECO:0000256" key="2">
    <source>
        <dbReference type="ARBA" id="ARBA00034247"/>
    </source>
</evidence>
<accession>A0AAE3SVF4</accession>
<keyword evidence="3" id="KW-0812">Transmembrane</keyword>
<organism evidence="5 7">
    <name type="scientific">Ectorhizobium quercum</name>
    <dbReference type="NCBI Taxonomy" id="2965071"/>
    <lineage>
        <taxon>Bacteria</taxon>
        <taxon>Pseudomonadati</taxon>
        <taxon>Pseudomonadota</taxon>
        <taxon>Alphaproteobacteria</taxon>
        <taxon>Hyphomicrobiales</taxon>
        <taxon>Rhizobiaceae</taxon>
        <taxon>Ectorhizobium</taxon>
    </lineage>
</organism>
<proteinExistence type="predicted"/>
<feature type="transmembrane region" description="Helical" evidence="3">
    <location>
        <begin position="37"/>
        <end position="56"/>
    </location>
</feature>
<dbReference type="PANTHER" id="PTHR45138">
    <property type="entry name" value="REGULATORY COMPONENTS OF SENSORY TRANSDUCTION SYSTEM"/>
    <property type="match status" value="1"/>
</dbReference>
<feature type="transmembrane region" description="Helical" evidence="3">
    <location>
        <begin position="151"/>
        <end position="174"/>
    </location>
</feature>
<evidence type="ECO:0000313" key="6">
    <source>
        <dbReference type="EMBL" id="MCX8998666.1"/>
    </source>
</evidence>
<dbReference type="InterPro" id="IPR000160">
    <property type="entry name" value="GGDEF_dom"/>
</dbReference>
<dbReference type="SUPFAM" id="SSF55073">
    <property type="entry name" value="Nucleotide cyclase"/>
    <property type="match status" value="1"/>
</dbReference>
<reference evidence="5" key="1">
    <citation type="submission" date="2022-07" db="EMBL/GenBank/DDBJ databases">
        <title>Ectorhizobium quercum gen.nov., sp. nov.</title>
        <authorList>
            <person name="Ma T."/>
            <person name="Li Y."/>
        </authorList>
    </citation>
    <scope>NUCLEOTIDE SEQUENCE</scope>
    <source>
        <strain evidence="5">BDR2-2</strain>
    </source>
</reference>
<dbReference type="FunFam" id="3.30.70.270:FF:000001">
    <property type="entry name" value="Diguanylate cyclase domain protein"/>
    <property type="match status" value="1"/>
</dbReference>
<dbReference type="EMBL" id="JANFPI010000001">
    <property type="protein sequence ID" value="MCX8996295.1"/>
    <property type="molecule type" value="Genomic_DNA"/>
</dbReference>
<dbReference type="InterPro" id="IPR050469">
    <property type="entry name" value="Diguanylate_Cyclase"/>
</dbReference>
<keyword evidence="3" id="KW-0472">Membrane</keyword>
<dbReference type="PROSITE" id="PS50887">
    <property type="entry name" value="GGDEF"/>
    <property type="match status" value="1"/>
</dbReference>
<dbReference type="InterPro" id="IPR043128">
    <property type="entry name" value="Rev_trsase/Diguanyl_cyclase"/>
</dbReference>
<comment type="catalytic activity">
    <reaction evidence="2">
        <text>2 GTP = 3',3'-c-di-GMP + 2 diphosphate</text>
        <dbReference type="Rhea" id="RHEA:24898"/>
        <dbReference type="ChEBI" id="CHEBI:33019"/>
        <dbReference type="ChEBI" id="CHEBI:37565"/>
        <dbReference type="ChEBI" id="CHEBI:58805"/>
        <dbReference type="EC" id="2.7.7.65"/>
    </reaction>
</comment>
<dbReference type="RefSeq" id="WP_306410041.1">
    <property type="nucleotide sequence ID" value="NZ_JANFPI010000001.1"/>
</dbReference>
<dbReference type="Pfam" id="PF00990">
    <property type="entry name" value="GGDEF"/>
    <property type="match status" value="1"/>
</dbReference>
<evidence type="ECO:0000313" key="7">
    <source>
        <dbReference type="Proteomes" id="UP001208771"/>
    </source>
</evidence>
<comment type="caution">
    <text evidence="5">The sequence shown here is derived from an EMBL/GenBank/DDBJ whole genome shotgun (WGS) entry which is preliminary data.</text>
</comment>
<evidence type="ECO:0000313" key="5">
    <source>
        <dbReference type="EMBL" id="MCX8996295.1"/>
    </source>
</evidence>
<keyword evidence="3" id="KW-1133">Transmembrane helix</keyword>
<feature type="transmembrane region" description="Helical" evidence="3">
    <location>
        <begin position="119"/>
        <end position="139"/>
    </location>
</feature>
<feature type="transmembrane region" description="Helical" evidence="3">
    <location>
        <begin position="62"/>
        <end position="82"/>
    </location>
</feature>
<dbReference type="PANTHER" id="PTHR45138:SF9">
    <property type="entry name" value="DIGUANYLATE CYCLASE DGCM-RELATED"/>
    <property type="match status" value="1"/>
</dbReference>
<dbReference type="NCBIfam" id="TIGR00254">
    <property type="entry name" value="GGDEF"/>
    <property type="match status" value="1"/>
</dbReference>
<dbReference type="AlphaFoldDB" id="A0AAE3SVF4"/>
<feature type="transmembrane region" description="Helical" evidence="3">
    <location>
        <begin position="186"/>
        <end position="209"/>
    </location>
</feature>
<dbReference type="Gene3D" id="3.30.70.270">
    <property type="match status" value="1"/>
</dbReference>
<dbReference type="EMBL" id="JANFPI010000005">
    <property type="protein sequence ID" value="MCX8998666.1"/>
    <property type="molecule type" value="Genomic_DNA"/>
</dbReference>
<feature type="transmembrane region" description="Helical" evidence="3">
    <location>
        <begin position="6"/>
        <end position="25"/>
    </location>
</feature>
<evidence type="ECO:0000259" key="4">
    <source>
        <dbReference type="PROSITE" id="PS50887"/>
    </source>
</evidence>
<protein>
    <recommendedName>
        <fullName evidence="1">diguanylate cyclase</fullName>
        <ecNumber evidence="1">2.7.7.65</ecNumber>
    </recommendedName>
</protein>
<name>A0AAE3SVF4_9HYPH</name>
<sequence length="402" mass="43499">MLELKTVFLYSAAINYCTVAAVTIGWFRSEGRSDMRFWLLAAWLMVVGNAIMALSNTLSYHAAGYIGGFVHMASMGCLLLGFKAFFGLPYHWSEAIAVPLATSGAIVLSMFVTGGAADGVWLIYFGSGANLLMTSLVVWRGKQGEVLPSRMLAIVITAIYALGNLCIAPFAYFFPLGFVDGVPQATWLEVCAIPLVICNVATYVVVLVLKLERATERQRYLATRDMLTGVLNRRAFYEAVAGLADRDGSMAVIDLDHFKAINDAHGHRGGDDALRAFARCTQATLPETAVFGRTGGEEFAICLPDFDPAATQGLLERLRKNVERMEVVSPRGGGLIPVTISCGHSAFRAGNWVMDQTIAEADSALYQAKNGGRNRVEGYAPAAWLQRCIEDTLAALGAATRR</sequence>